<dbReference type="Gene3D" id="3.30.420.130">
    <property type="entry name" value="Dinitrogenase iron-molybdenum cofactor biosynthesis domain"/>
    <property type="match status" value="1"/>
</dbReference>
<name>A0A2N3I9F8_9BACT</name>
<dbReference type="EMBL" id="MVDE01000011">
    <property type="protein sequence ID" value="PKQ66925.1"/>
    <property type="molecule type" value="Genomic_DNA"/>
</dbReference>
<organism evidence="1 2">
    <name type="scientific">Labilibaculum manganireducens</name>
    <dbReference type="NCBI Taxonomy" id="1940525"/>
    <lineage>
        <taxon>Bacteria</taxon>
        <taxon>Pseudomonadati</taxon>
        <taxon>Bacteroidota</taxon>
        <taxon>Bacteroidia</taxon>
        <taxon>Marinilabiliales</taxon>
        <taxon>Marinifilaceae</taxon>
        <taxon>Labilibaculum</taxon>
    </lineage>
</organism>
<dbReference type="RefSeq" id="WP_101309500.1">
    <property type="nucleotide sequence ID" value="NZ_CAXXEE010000003.1"/>
</dbReference>
<dbReference type="InterPro" id="IPR036105">
    <property type="entry name" value="DiNase_FeMo-co_biosyn_sf"/>
</dbReference>
<gene>
    <name evidence="1" type="ORF">BZG01_08975</name>
</gene>
<dbReference type="SUPFAM" id="SSF53146">
    <property type="entry name" value="Nitrogenase accessory factor-like"/>
    <property type="match status" value="1"/>
</dbReference>
<comment type="caution">
    <text evidence="1">The sequence shown here is derived from an EMBL/GenBank/DDBJ whole genome shotgun (WGS) entry which is preliminary data.</text>
</comment>
<protein>
    <recommendedName>
        <fullName evidence="3">Dinitrogenase iron-molybdenum cofactor biosynthesis domain-containing protein</fullName>
    </recommendedName>
</protein>
<dbReference type="Proteomes" id="UP000233618">
    <property type="component" value="Unassembled WGS sequence"/>
</dbReference>
<evidence type="ECO:0000313" key="1">
    <source>
        <dbReference type="EMBL" id="PKQ66925.1"/>
    </source>
</evidence>
<keyword evidence="2" id="KW-1185">Reference proteome</keyword>
<dbReference type="AlphaFoldDB" id="A0A2N3I9F8"/>
<accession>A0A2N3I9F8</accession>
<sequence length="133" mass="14665">MKVLIPVVDHENAKNKITKEFDDAASYCIYDSLSKTYEWLPTNALTSKIGNISFALKRKGILSVIIREMPVMAIHLFTEMGIALYPAQGNNLEENIKLFDKEELHPLTIVNGNVTHVSVSNCSTSCGSCNSGC</sequence>
<proteinExistence type="predicted"/>
<evidence type="ECO:0008006" key="3">
    <source>
        <dbReference type="Google" id="ProtNLM"/>
    </source>
</evidence>
<reference evidence="1 2" key="1">
    <citation type="journal article" date="2017" name="Front. Microbiol.">
        <title>Labilibaculum manganireducens gen. nov., sp. nov. and Labilibaculum filiforme sp. nov., Novel Bacteroidetes Isolated from Subsurface Sediments of the Baltic Sea.</title>
        <authorList>
            <person name="Vandieken V."/>
            <person name="Marshall I.P."/>
            <person name="Niemann H."/>
            <person name="Engelen B."/>
            <person name="Cypionka H."/>
        </authorList>
    </citation>
    <scope>NUCLEOTIDE SEQUENCE [LARGE SCALE GENOMIC DNA]</scope>
    <source>
        <strain evidence="1 2">59.10-2M</strain>
    </source>
</reference>
<evidence type="ECO:0000313" key="2">
    <source>
        <dbReference type="Proteomes" id="UP000233618"/>
    </source>
</evidence>